<evidence type="ECO:0000313" key="4">
    <source>
        <dbReference type="Proteomes" id="UP000826195"/>
    </source>
</evidence>
<evidence type="ECO:0000259" key="2">
    <source>
        <dbReference type="Pfam" id="PF01683"/>
    </source>
</evidence>
<dbReference type="PANTHER" id="PTHR39069">
    <property type="entry name" value="ECDYSONE-INDUCIBLE GENE E1, ISOFORM A"/>
    <property type="match status" value="1"/>
</dbReference>
<feature type="chain" id="PRO_5043865872" description="EB domain-containing protein" evidence="1">
    <location>
        <begin position="19"/>
        <end position="359"/>
    </location>
</feature>
<name>A0AAV7IPA0_COTGL</name>
<reference evidence="3 4" key="1">
    <citation type="journal article" date="2021" name="J. Hered.">
        <title>A chromosome-level genome assembly of the parasitoid wasp, Cotesia glomerata (Hymenoptera: Braconidae).</title>
        <authorList>
            <person name="Pinto B.J."/>
            <person name="Weis J.J."/>
            <person name="Gamble T."/>
            <person name="Ode P.J."/>
            <person name="Paul R."/>
            <person name="Zaspel J.M."/>
        </authorList>
    </citation>
    <scope>NUCLEOTIDE SEQUENCE [LARGE SCALE GENOMIC DNA]</scope>
    <source>
        <strain evidence="3">CgM1</strain>
    </source>
</reference>
<keyword evidence="1" id="KW-0732">Signal</keyword>
<evidence type="ECO:0000256" key="1">
    <source>
        <dbReference type="SAM" id="SignalP"/>
    </source>
</evidence>
<evidence type="ECO:0000313" key="3">
    <source>
        <dbReference type="EMBL" id="KAH0557280.1"/>
    </source>
</evidence>
<keyword evidence="4" id="KW-1185">Reference proteome</keyword>
<protein>
    <recommendedName>
        <fullName evidence="2">EB domain-containing protein</fullName>
    </recommendedName>
</protein>
<comment type="caution">
    <text evidence="3">The sequence shown here is derived from an EMBL/GenBank/DDBJ whole genome shotgun (WGS) entry which is preliminary data.</text>
</comment>
<dbReference type="PANTHER" id="PTHR39069:SF8">
    <property type="entry name" value="FI17111P1"/>
    <property type="match status" value="1"/>
</dbReference>
<dbReference type="AlphaFoldDB" id="A0AAV7IPA0"/>
<feature type="signal peptide" evidence="1">
    <location>
        <begin position="1"/>
        <end position="18"/>
    </location>
</feature>
<sequence length="359" mass="40738">MYTYVLILQLVAVSSVLAVRGEISTIKNLKYPCSKTSDCGVEYAYCHDGYQQCVCYESYWADDGLCVRYAAKVGESCASSFLVCKGIKNSYCSTDNKCECLWGYTKVHDNKCYPTLNGTCVFNSFLTEGSCYGDDKICSEDSKCICKEGYVQHMRECVKKVDFGKTCSSDIQCAHLPHSYCNTTCKCRPTYLDGRFYDSTLNKCVKGLDAPCEVKTDCGYYFMDCTNRRCQCNSEHYEVNDSCRIKVTQLNATCYHYNDCAVPNSMCYNKQCRCDWNYFEEGGKCVKGLHAPCILDDECKKNNSEDQVLIHGPNTPVYKCKLVNGHVKVETVRQKFDNKAAKYSYDGNSPDQNKLYFVF</sequence>
<accession>A0AAV7IPA0</accession>
<dbReference type="Proteomes" id="UP000826195">
    <property type="component" value="Unassembled WGS sequence"/>
</dbReference>
<organism evidence="3 4">
    <name type="scientific">Cotesia glomerata</name>
    <name type="common">Lepidopteran parasitic wasp</name>
    <name type="synonym">Apanteles glomeratus</name>
    <dbReference type="NCBI Taxonomy" id="32391"/>
    <lineage>
        <taxon>Eukaryota</taxon>
        <taxon>Metazoa</taxon>
        <taxon>Ecdysozoa</taxon>
        <taxon>Arthropoda</taxon>
        <taxon>Hexapoda</taxon>
        <taxon>Insecta</taxon>
        <taxon>Pterygota</taxon>
        <taxon>Neoptera</taxon>
        <taxon>Endopterygota</taxon>
        <taxon>Hymenoptera</taxon>
        <taxon>Apocrita</taxon>
        <taxon>Ichneumonoidea</taxon>
        <taxon>Braconidae</taxon>
        <taxon>Microgastrinae</taxon>
        <taxon>Cotesia</taxon>
    </lineage>
</organism>
<gene>
    <name evidence="3" type="ORF">KQX54_002705</name>
</gene>
<dbReference type="InterPro" id="IPR006149">
    <property type="entry name" value="EB_dom"/>
</dbReference>
<dbReference type="EMBL" id="JAHXZJ010000747">
    <property type="protein sequence ID" value="KAH0557280.1"/>
    <property type="molecule type" value="Genomic_DNA"/>
</dbReference>
<feature type="domain" description="EB" evidence="2">
    <location>
        <begin position="146"/>
        <end position="191"/>
    </location>
</feature>
<proteinExistence type="predicted"/>
<dbReference type="Pfam" id="PF01683">
    <property type="entry name" value="EB"/>
    <property type="match status" value="1"/>
</dbReference>